<evidence type="ECO:0008006" key="5">
    <source>
        <dbReference type="Google" id="ProtNLM"/>
    </source>
</evidence>
<feature type="transmembrane region" description="Helical" evidence="2">
    <location>
        <begin position="53"/>
        <end position="74"/>
    </location>
</feature>
<dbReference type="GeneID" id="91092332"/>
<gene>
    <name evidence="3" type="ORF">L201_001660</name>
</gene>
<evidence type="ECO:0000256" key="2">
    <source>
        <dbReference type="SAM" id="Phobius"/>
    </source>
</evidence>
<feature type="transmembrane region" description="Helical" evidence="2">
    <location>
        <begin position="355"/>
        <end position="378"/>
    </location>
</feature>
<feature type="transmembrane region" description="Helical" evidence="2">
    <location>
        <begin position="276"/>
        <end position="295"/>
    </location>
</feature>
<sequence>MSESSILPSAHQTRWALDGFLVILSIVAIAVSAPSTDDNNDMFTGLSGDVRGLIVVLGSAGLIGTSVICLMRLFTRITPKIWAHYLDRLGFTFVALMWICWTSATMSFTLYTLDLSLCQYTPSIDNLPTCPILSFDLSFLHILSVLSFGQLLNHLSIALSSSGEEEQNLFNNKDGSFVMWELAINSNPPSPILSPISRRTLRNFRSQYTIKSQNNQDQDVPSLSPNTMGGYGSTSFTTIINNQPAIMSIQDDDNDNSIMPESPVKKVEDKFSQGRLWTYIPLNLCSLAVVCASFASIRVGEFTSSGISIFLVGFGGIFLSLGCLITHFAQKKAAQDEENDYFMNQSTRTLRKDRIFEVGFAGILFLIWPVSAILYTLFPPTPYQPCSNPSASAAPSPGEDYNIDPFPLCQLGITVVTLSWIGSWLLLTRIMGLIFPITKIESFTPSRNIPSASDNEENRALSSDSRPAEEARPSKKGKGKVNYKGKSSQNHGWERVTAGEEFELGSEEDE</sequence>
<name>A0AAX4JNY3_9TREE</name>
<feature type="transmembrane region" description="Helical" evidence="2">
    <location>
        <begin position="405"/>
        <end position="427"/>
    </location>
</feature>
<dbReference type="AlphaFoldDB" id="A0AAX4JNY3"/>
<keyword evidence="4" id="KW-1185">Reference proteome</keyword>
<organism evidence="3 4">
    <name type="scientific">Kwoniella dendrophila CBS 6074</name>
    <dbReference type="NCBI Taxonomy" id="1295534"/>
    <lineage>
        <taxon>Eukaryota</taxon>
        <taxon>Fungi</taxon>
        <taxon>Dikarya</taxon>
        <taxon>Basidiomycota</taxon>
        <taxon>Agaricomycotina</taxon>
        <taxon>Tremellomycetes</taxon>
        <taxon>Tremellales</taxon>
        <taxon>Cryptococcaceae</taxon>
        <taxon>Kwoniella</taxon>
    </lineage>
</organism>
<keyword evidence="2" id="KW-0472">Membrane</keyword>
<feature type="transmembrane region" description="Helical" evidence="2">
    <location>
        <begin position="86"/>
        <end position="112"/>
    </location>
</feature>
<proteinExistence type="predicted"/>
<dbReference type="Proteomes" id="UP001355207">
    <property type="component" value="Chromosome 2"/>
</dbReference>
<protein>
    <recommendedName>
        <fullName evidence="5">MARVEL domain-containing protein</fullName>
    </recommendedName>
</protein>
<feature type="region of interest" description="Disordered" evidence="1">
    <location>
        <begin position="446"/>
        <end position="510"/>
    </location>
</feature>
<evidence type="ECO:0000256" key="1">
    <source>
        <dbReference type="SAM" id="MobiDB-lite"/>
    </source>
</evidence>
<evidence type="ECO:0000313" key="3">
    <source>
        <dbReference type="EMBL" id="WWC86781.1"/>
    </source>
</evidence>
<feature type="transmembrane region" description="Helical" evidence="2">
    <location>
        <begin position="15"/>
        <end position="33"/>
    </location>
</feature>
<evidence type="ECO:0000313" key="4">
    <source>
        <dbReference type="Proteomes" id="UP001355207"/>
    </source>
</evidence>
<keyword evidence="2" id="KW-0812">Transmembrane</keyword>
<feature type="compositionally biased region" description="Acidic residues" evidence="1">
    <location>
        <begin position="500"/>
        <end position="510"/>
    </location>
</feature>
<feature type="transmembrane region" description="Helical" evidence="2">
    <location>
        <begin position="307"/>
        <end position="329"/>
    </location>
</feature>
<reference evidence="3 4" key="1">
    <citation type="submission" date="2024-01" db="EMBL/GenBank/DDBJ databases">
        <title>Comparative genomics of Cryptococcus and Kwoniella reveals pathogenesis evolution and contrasting modes of karyotype evolution via chromosome fusion or intercentromeric recombination.</title>
        <authorList>
            <person name="Coelho M.A."/>
            <person name="David-Palma M."/>
            <person name="Shea T."/>
            <person name="Bowers K."/>
            <person name="McGinley-Smith S."/>
            <person name="Mohammad A.W."/>
            <person name="Gnirke A."/>
            <person name="Yurkov A.M."/>
            <person name="Nowrousian M."/>
            <person name="Sun S."/>
            <person name="Cuomo C.A."/>
            <person name="Heitman J."/>
        </authorList>
    </citation>
    <scope>NUCLEOTIDE SEQUENCE [LARGE SCALE GENOMIC DNA]</scope>
    <source>
        <strain evidence="3 4">CBS 6074</strain>
    </source>
</reference>
<accession>A0AAX4JNY3</accession>
<dbReference type="RefSeq" id="XP_066073544.1">
    <property type="nucleotide sequence ID" value="XM_066217447.1"/>
</dbReference>
<dbReference type="EMBL" id="CP144099">
    <property type="protein sequence ID" value="WWC86781.1"/>
    <property type="molecule type" value="Genomic_DNA"/>
</dbReference>
<keyword evidence="2" id="KW-1133">Transmembrane helix</keyword>
<feature type="compositionally biased region" description="Basic residues" evidence="1">
    <location>
        <begin position="474"/>
        <end position="483"/>
    </location>
</feature>